<keyword evidence="2" id="KW-1185">Reference proteome</keyword>
<dbReference type="OrthoDB" id="3405904at2"/>
<protein>
    <submittedName>
        <fullName evidence="1">Uncharacterized protein</fullName>
    </submittedName>
</protein>
<evidence type="ECO:0000313" key="1">
    <source>
        <dbReference type="EMBL" id="KNB49221.1"/>
    </source>
</evidence>
<comment type="caution">
    <text evidence="1">The sequence shown here is derived from an EMBL/GenBank/DDBJ whole genome shotgun (WGS) entry which is preliminary data.</text>
</comment>
<dbReference type="EMBL" id="LFXA01000018">
    <property type="protein sequence ID" value="KNB49221.1"/>
    <property type="molecule type" value="Genomic_DNA"/>
</dbReference>
<reference evidence="2" key="1">
    <citation type="submission" date="2015-07" db="EMBL/GenBank/DDBJ databases">
        <title>Draft genome sequence of Streptomyces sp. CMAA 1322, a bacterium isolated from Caatinga biome, from dry forest semiarid of Brazil.</title>
        <authorList>
            <person name="Santos S.N."/>
            <person name="Gacesa R."/>
            <person name="Taketani R.G."/>
            <person name="Long P.F."/>
            <person name="Melo I.S."/>
        </authorList>
    </citation>
    <scope>NUCLEOTIDE SEQUENCE [LARGE SCALE GENOMIC DNA]</scope>
    <source>
        <strain evidence="2">CMAA 1322</strain>
    </source>
</reference>
<gene>
    <name evidence="1" type="ORF">AC230_28330</name>
</gene>
<dbReference type="AlphaFoldDB" id="A0A0K9X819"/>
<proteinExistence type="predicted"/>
<name>A0A0K9X819_9ACTN</name>
<dbReference type="PATRIC" id="fig|1678637.3.peg.6056"/>
<dbReference type="STRING" id="1678637.AC230_28330"/>
<sequence>MALLNWRDAKHFDRFNDEPCVICGKPTPMRSDHGKPVHKVCAEAWLDAHTTAPTDGRNR</sequence>
<dbReference type="Proteomes" id="UP000037288">
    <property type="component" value="Unassembled WGS sequence"/>
</dbReference>
<dbReference type="RefSeq" id="WP_049719171.1">
    <property type="nucleotide sequence ID" value="NZ_LFXA01000018.1"/>
</dbReference>
<organism evidence="1 2">
    <name type="scientific">Streptomyces caatingaensis</name>
    <dbReference type="NCBI Taxonomy" id="1678637"/>
    <lineage>
        <taxon>Bacteria</taxon>
        <taxon>Bacillati</taxon>
        <taxon>Actinomycetota</taxon>
        <taxon>Actinomycetes</taxon>
        <taxon>Kitasatosporales</taxon>
        <taxon>Streptomycetaceae</taxon>
        <taxon>Streptomyces</taxon>
    </lineage>
</organism>
<evidence type="ECO:0000313" key="2">
    <source>
        <dbReference type="Proteomes" id="UP000037288"/>
    </source>
</evidence>
<accession>A0A0K9X819</accession>